<feature type="transmembrane region" description="Helical" evidence="7">
    <location>
        <begin position="398"/>
        <end position="422"/>
    </location>
</feature>
<feature type="transmembrane region" description="Helical" evidence="7">
    <location>
        <begin position="443"/>
        <end position="464"/>
    </location>
</feature>
<evidence type="ECO:0000256" key="5">
    <source>
        <dbReference type="ARBA" id="ARBA00023136"/>
    </source>
</evidence>
<dbReference type="Pfam" id="PF13520">
    <property type="entry name" value="AA_permease_2"/>
    <property type="match status" value="1"/>
</dbReference>
<evidence type="ECO:0000256" key="7">
    <source>
        <dbReference type="SAM" id="Phobius"/>
    </source>
</evidence>
<dbReference type="PANTHER" id="PTHR45649">
    <property type="entry name" value="AMINO-ACID PERMEASE BAT1"/>
    <property type="match status" value="1"/>
</dbReference>
<keyword evidence="2" id="KW-0813">Transport</keyword>
<dbReference type="GO" id="GO:0006865">
    <property type="term" value="P:amino acid transport"/>
    <property type="evidence" value="ECO:0007669"/>
    <property type="project" value="InterPro"/>
</dbReference>
<feature type="transmembrane region" description="Helical" evidence="7">
    <location>
        <begin position="154"/>
        <end position="176"/>
    </location>
</feature>
<evidence type="ECO:0000313" key="9">
    <source>
        <dbReference type="Proteomes" id="UP000279994"/>
    </source>
</evidence>
<evidence type="ECO:0000256" key="3">
    <source>
        <dbReference type="ARBA" id="ARBA00022692"/>
    </source>
</evidence>
<feature type="transmembrane region" description="Helical" evidence="7">
    <location>
        <begin position="324"/>
        <end position="352"/>
    </location>
</feature>
<proteinExistence type="predicted"/>
<evidence type="ECO:0000256" key="1">
    <source>
        <dbReference type="ARBA" id="ARBA00004141"/>
    </source>
</evidence>
<evidence type="ECO:0000256" key="6">
    <source>
        <dbReference type="SAM" id="MobiDB-lite"/>
    </source>
</evidence>
<dbReference type="Proteomes" id="UP000279994">
    <property type="component" value="Unassembled WGS sequence"/>
</dbReference>
<dbReference type="PIRSF" id="PIRSF006060">
    <property type="entry name" value="AA_transporter"/>
    <property type="match status" value="1"/>
</dbReference>
<feature type="compositionally biased region" description="Basic and acidic residues" evidence="6">
    <location>
        <begin position="516"/>
        <end position="525"/>
    </location>
</feature>
<dbReference type="GO" id="GO:0022857">
    <property type="term" value="F:transmembrane transporter activity"/>
    <property type="evidence" value="ECO:0007669"/>
    <property type="project" value="InterPro"/>
</dbReference>
<keyword evidence="3 7" id="KW-0812">Transmembrane</keyword>
<dbReference type="OrthoDB" id="8274074at2"/>
<feature type="transmembrane region" description="Helical" evidence="7">
    <location>
        <begin position="373"/>
        <end position="392"/>
    </location>
</feature>
<dbReference type="PANTHER" id="PTHR45649:SF26">
    <property type="entry name" value="OS04G0435100 PROTEIN"/>
    <property type="match status" value="1"/>
</dbReference>
<feature type="transmembrane region" description="Helical" evidence="7">
    <location>
        <begin position="66"/>
        <end position="89"/>
    </location>
</feature>
<name>A0A3N0GH62_9ACTN</name>
<sequence>MDELEGFRMLHTHGDDDKHLVQLGYKPRLERSLGVWHAFSVSYGWVAILTGISALFFLGYSTGGPAFFWVYPIVGLITTLIALNLAEMAAQVPVEGSMYQWCKHLTGSRFIPWLTGWFLIAAMLVTVTVVGPTWQQVLTSVFHRLQFVGGPDDIGTSVTPSGAINAIILGGIALVLQMMINIVGVRLMARVAAVVVTIEIIAVFAVVIGLAVHVHRGPGVVFETNGLGAHDKFGYLGAFLVAGIAAAYVFFGFENAAMVAEETKDARRAGPTALLRALVVSLAMGIVLVLLALMSAKDLQAPQLSTTGFPYVIQSVLGGTFGDIVLIAIAIAVFGAGTAIMATGVRIIFAMARDGALPFSRTLAHVSTRHHTPVVPTILVTVVGLGLLGVNYGNPRIFGTIAAVVILLFYITYLFVMVPMLVARLRGRWPVEQRHGYFSLGRYGLASNLLAVIGCAAVVVDVAWPRAAIYGNDHWYLQYGAFVVVGLLLVTGVTYYWFKQRESSFGVVVDEHRPDESDLVPERADPPASARSPKLSPTGDVDLGAAAVRASEAQA</sequence>
<keyword evidence="5 7" id="KW-0472">Membrane</keyword>
<dbReference type="RefSeq" id="WP_123225047.1">
    <property type="nucleotide sequence ID" value="NZ_RJSF01000047.1"/>
</dbReference>
<dbReference type="EMBL" id="RJSF01000047">
    <property type="protein sequence ID" value="RNM11813.1"/>
    <property type="molecule type" value="Genomic_DNA"/>
</dbReference>
<accession>A0A3N0GH62</accession>
<feature type="transmembrane region" description="Helical" evidence="7">
    <location>
        <begin position="476"/>
        <end position="498"/>
    </location>
</feature>
<dbReference type="PROSITE" id="PS00218">
    <property type="entry name" value="AMINO_ACID_PERMEASE_1"/>
    <property type="match status" value="1"/>
</dbReference>
<feature type="transmembrane region" description="Helical" evidence="7">
    <location>
        <begin position="110"/>
        <end position="134"/>
    </location>
</feature>
<dbReference type="AlphaFoldDB" id="A0A3N0GH62"/>
<keyword evidence="4 7" id="KW-1133">Transmembrane helix</keyword>
<keyword evidence="9" id="KW-1185">Reference proteome</keyword>
<organism evidence="8 9">
    <name type="scientific">Nocardioides pocheonensis</name>
    <dbReference type="NCBI Taxonomy" id="661485"/>
    <lineage>
        <taxon>Bacteria</taxon>
        <taxon>Bacillati</taxon>
        <taxon>Actinomycetota</taxon>
        <taxon>Actinomycetes</taxon>
        <taxon>Propionibacteriales</taxon>
        <taxon>Nocardioidaceae</taxon>
        <taxon>Nocardioides</taxon>
    </lineage>
</organism>
<dbReference type="GO" id="GO:0016020">
    <property type="term" value="C:membrane"/>
    <property type="evidence" value="ECO:0007669"/>
    <property type="project" value="UniProtKB-SubCell"/>
</dbReference>
<gene>
    <name evidence="8" type="ORF">EFL26_21950</name>
</gene>
<comment type="caution">
    <text evidence="8">The sequence shown here is derived from an EMBL/GenBank/DDBJ whole genome shotgun (WGS) entry which is preliminary data.</text>
</comment>
<feature type="transmembrane region" description="Helical" evidence="7">
    <location>
        <begin position="35"/>
        <end position="60"/>
    </location>
</feature>
<dbReference type="Gene3D" id="1.20.1740.10">
    <property type="entry name" value="Amino acid/polyamine transporter I"/>
    <property type="match status" value="1"/>
</dbReference>
<evidence type="ECO:0000256" key="2">
    <source>
        <dbReference type="ARBA" id="ARBA00022448"/>
    </source>
</evidence>
<feature type="region of interest" description="Disordered" evidence="6">
    <location>
        <begin position="516"/>
        <end position="541"/>
    </location>
</feature>
<evidence type="ECO:0000313" key="8">
    <source>
        <dbReference type="EMBL" id="RNM11813.1"/>
    </source>
</evidence>
<reference evidence="8 9" key="1">
    <citation type="submission" date="2018-11" db="EMBL/GenBank/DDBJ databases">
        <authorList>
            <person name="Li F."/>
        </authorList>
    </citation>
    <scope>NUCLEOTIDE SEQUENCE [LARGE SCALE GENOMIC DNA]</scope>
    <source>
        <strain evidence="8 9">Gsoil 818</strain>
    </source>
</reference>
<comment type="subcellular location">
    <subcellularLocation>
        <location evidence="1">Membrane</location>
        <topology evidence="1">Multi-pass membrane protein</topology>
    </subcellularLocation>
</comment>
<evidence type="ECO:0000256" key="4">
    <source>
        <dbReference type="ARBA" id="ARBA00022989"/>
    </source>
</evidence>
<dbReference type="InterPro" id="IPR004840">
    <property type="entry name" value="Amino_acid_permease_CS"/>
</dbReference>
<feature type="transmembrane region" description="Helical" evidence="7">
    <location>
        <begin position="233"/>
        <end position="253"/>
    </location>
</feature>
<feature type="transmembrane region" description="Helical" evidence="7">
    <location>
        <begin position="274"/>
        <end position="296"/>
    </location>
</feature>
<feature type="transmembrane region" description="Helical" evidence="7">
    <location>
        <begin position="188"/>
        <end position="213"/>
    </location>
</feature>
<protein>
    <submittedName>
        <fullName evidence="8">Amino acid permease</fullName>
    </submittedName>
</protein>
<dbReference type="InterPro" id="IPR002293">
    <property type="entry name" value="AA/rel_permease1"/>
</dbReference>